<reference evidence="2" key="1">
    <citation type="submission" date="2020-11" db="EMBL/GenBank/DDBJ databases">
        <authorList>
            <consortium name="DOE Joint Genome Institute"/>
            <person name="Ahrendt S."/>
            <person name="Riley R."/>
            <person name="Andreopoulos W."/>
            <person name="Labutti K."/>
            <person name="Pangilinan J."/>
            <person name="Ruiz-Duenas F.J."/>
            <person name="Barrasa J.M."/>
            <person name="Sanchez-Garcia M."/>
            <person name="Camarero S."/>
            <person name="Miyauchi S."/>
            <person name="Serrano A."/>
            <person name="Linde D."/>
            <person name="Babiker R."/>
            <person name="Drula E."/>
            <person name="Ayuso-Fernandez I."/>
            <person name="Pacheco R."/>
            <person name="Padilla G."/>
            <person name="Ferreira P."/>
            <person name="Barriuso J."/>
            <person name="Kellner H."/>
            <person name="Castanera R."/>
            <person name="Alfaro M."/>
            <person name="Ramirez L."/>
            <person name="Pisabarro A.G."/>
            <person name="Kuo A."/>
            <person name="Tritt A."/>
            <person name="Lipzen A."/>
            <person name="He G."/>
            <person name="Yan M."/>
            <person name="Ng V."/>
            <person name="Cullen D."/>
            <person name="Martin F."/>
            <person name="Rosso M.-N."/>
            <person name="Henrissat B."/>
            <person name="Hibbett D."/>
            <person name="Martinez A.T."/>
            <person name="Grigoriev I.V."/>
        </authorList>
    </citation>
    <scope>NUCLEOTIDE SEQUENCE</scope>
    <source>
        <strain evidence="2">AH 40177</strain>
    </source>
</reference>
<sequence>MSFQIQISQQALNEIFIIPITIEVFLYGIFVVLFSLSLYVFRTKVMPGMLYVIATLIFFTLATISIPVDLVGRYDGVTSDSIQQETDVWKIQSVPYFIFAVTGLQSGALNPIFLSIWVAAAYLPAEPSLHFFLTPCALTQVFGISSTIIVLSIGIGLASDSRTRVFDEENQAGLVSENLEESDSYAEISKPLYPIQPIN</sequence>
<keyword evidence="1" id="KW-0472">Membrane</keyword>
<gene>
    <name evidence="2" type="ORF">BDP27DRAFT_1428040</name>
</gene>
<feature type="transmembrane region" description="Helical" evidence="1">
    <location>
        <begin position="96"/>
        <end position="119"/>
    </location>
</feature>
<evidence type="ECO:0000256" key="1">
    <source>
        <dbReference type="SAM" id="Phobius"/>
    </source>
</evidence>
<accession>A0A9P5PHS7</accession>
<protein>
    <submittedName>
        <fullName evidence="2">Uncharacterized protein</fullName>
    </submittedName>
</protein>
<name>A0A9P5PHS7_9AGAR</name>
<proteinExistence type="predicted"/>
<evidence type="ECO:0000313" key="3">
    <source>
        <dbReference type="Proteomes" id="UP000772434"/>
    </source>
</evidence>
<dbReference type="EMBL" id="JADNRY010000175">
    <property type="protein sequence ID" value="KAF9062335.1"/>
    <property type="molecule type" value="Genomic_DNA"/>
</dbReference>
<feature type="transmembrane region" description="Helical" evidence="1">
    <location>
        <begin position="15"/>
        <end position="41"/>
    </location>
</feature>
<feature type="transmembrane region" description="Helical" evidence="1">
    <location>
        <begin position="131"/>
        <end position="158"/>
    </location>
</feature>
<evidence type="ECO:0000313" key="2">
    <source>
        <dbReference type="EMBL" id="KAF9062335.1"/>
    </source>
</evidence>
<dbReference type="AlphaFoldDB" id="A0A9P5PHS7"/>
<comment type="caution">
    <text evidence="2">The sequence shown here is derived from an EMBL/GenBank/DDBJ whole genome shotgun (WGS) entry which is preliminary data.</text>
</comment>
<organism evidence="2 3">
    <name type="scientific">Rhodocollybia butyracea</name>
    <dbReference type="NCBI Taxonomy" id="206335"/>
    <lineage>
        <taxon>Eukaryota</taxon>
        <taxon>Fungi</taxon>
        <taxon>Dikarya</taxon>
        <taxon>Basidiomycota</taxon>
        <taxon>Agaricomycotina</taxon>
        <taxon>Agaricomycetes</taxon>
        <taxon>Agaricomycetidae</taxon>
        <taxon>Agaricales</taxon>
        <taxon>Marasmiineae</taxon>
        <taxon>Omphalotaceae</taxon>
        <taxon>Rhodocollybia</taxon>
    </lineage>
</organism>
<dbReference type="OrthoDB" id="10601709at2759"/>
<keyword evidence="1" id="KW-0812">Transmembrane</keyword>
<keyword evidence="3" id="KW-1185">Reference proteome</keyword>
<feature type="transmembrane region" description="Helical" evidence="1">
    <location>
        <begin position="48"/>
        <end position="68"/>
    </location>
</feature>
<dbReference type="Proteomes" id="UP000772434">
    <property type="component" value="Unassembled WGS sequence"/>
</dbReference>
<keyword evidence="1" id="KW-1133">Transmembrane helix</keyword>